<dbReference type="Gene3D" id="1.25.40.10">
    <property type="entry name" value="Tetratricopeptide repeat domain"/>
    <property type="match status" value="1"/>
</dbReference>
<reference evidence="3 4" key="1">
    <citation type="submission" date="2018-03" db="EMBL/GenBank/DDBJ databases">
        <authorList>
            <person name="Guldener U."/>
        </authorList>
    </citation>
    <scope>NUCLEOTIDE SEQUENCE [LARGE SCALE GENOMIC DNA]</scope>
    <source>
        <strain evidence="3 4">NBRC100155</strain>
    </source>
</reference>
<dbReference type="PROSITE" id="PS50181">
    <property type="entry name" value="FBOX"/>
    <property type="match status" value="1"/>
</dbReference>
<dbReference type="SUPFAM" id="SSF52047">
    <property type="entry name" value="RNI-like"/>
    <property type="match status" value="1"/>
</dbReference>
<accession>A0A5C3E9S3</accession>
<evidence type="ECO:0000259" key="2">
    <source>
        <dbReference type="PROSITE" id="PS50181"/>
    </source>
</evidence>
<evidence type="ECO:0000256" key="1">
    <source>
        <dbReference type="SAM" id="MobiDB-lite"/>
    </source>
</evidence>
<sequence>MPEAATSHPESRDEKSPADPLEVRLTLAEKEVSMALDGFDYDELITVASAALQASSKTTSKTVIKSRKNILWARSHAYHHKDLHDLALKDARAALKIDPTDPASYIRTAAMLKNAGHQAQAASCLDAAEAIADKLEQSVKILWLRRIRKQRNKLFASSQHPIDRLPIEILIEVAQHLKPDDRKSMSQTNRKWHQILTSSPSLWTSMTVKMRTKRLSESKAAEWLDHIIKCANRCNNGLERVEFSGQFPGLLLEKVLSILRASAPTLVHIAIPTSKQQRCYQLLYRYCPRLTSLELRPPSNITIQGNHVRELCRHEPIDESAEVTNEPFQLEIFRNLDNSAQAVTLGLHARNLRFLQGHFPSTSKIDHVMFLNCLRALEEWDAGHGWDTTKSDVNDRDDHLIAYVPCPKLRKLDNFWLTQEYRLVCPQLQELYIKSTGLTSVHDWSAAELTRMLNTSPLLRRLKVNDTRLPPDMQQAFRALQHLEYLELDFSGATDYISDLLLPKEKRDEHGTQQLDFPSPRLQHLVLYSSKTDLRKLAHTILVRHHLRNRQNLPTARHLASEGLRYPQESAAAPSISPFQRGTASSKPTPSSPRRTDGPCLDQEQVQRCCALDRLELRRVVELPAHVEQALRSVVRELLFEYDPL</sequence>
<dbReference type="SUPFAM" id="SSF48452">
    <property type="entry name" value="TPR-like"/>
    <property type="match status" value="1"/>
</dbReference>
<dbReference type="InterPro" id="IPR032675">
    <property type="entry name" value="LRR_dom_sf"/>
</dbReference>
<name>A0A5C3E9S3_9BASI</name>
<organism evidence="3 4">
    <name type="scientific">Ustilago trichophora</name>
    <dbReference type="NCBI Taxonomy" id="86804"/>
    <lineage>
        <taxon>Eukaryota</taxon>
        <taxon>Fungi</taxon>
        <taxon>Dikarya</taxon>
        <taxon>Basidiomycota</taxon>
        <taxon>Ustilaginomycotina</taxon>
        <taxon>Ustilaginomycetes</taxon>
        <taxon>Ustilaginales</taxon>
        <taxon>Ustilaginaceae</taxon>
        <taxon>Ustilago</taxon>
    </lineage>
</organism>
<protein>
    <recommendedName>
        <fullName evidence="2">F-box domain-containing protein</fullName>
    </recommendedName>
</protein>
<dbReference type="GO" id="GO:0031398">
    <property type="term" value="P:positive regulation of protein ubiquitination"/>
    <property type="evidence" value="ECO:0007669"/>
    <property type="project" value="TreeGrafter"/>
</dbReference>
<gene>
    <name evidence="3" type="ORF">UTRI_10531</name>
</gene>
<dbReference type="InterPro" id="IPR001810">
    <property type="entry name" value="F-box_dom"/>
</dbReference>
<evidence type="ECO:0000313" key="4">
    <source>
        <dbReference type="Proteomes" id="UP000324022"/>
    </source>
</evidence>
<evidence type="ECO:0000313" key="3">
    <source>
        <dbReference type="EMBL" id="SPO27414.1"/>
    </source>
</evidence>
<feature type="domain" description="F-box" evidence="2">
    <location>
        <begin position="159"/>
        <end position="206"/>
    </location>
</feature>
<feature type="region of interest" description="Disordered" evidence="1">
    <location>
        <begin position="1"/>
        <end position="20"/>
    </location>
</feature>
<keyword evidence="4" id="KW-1185">Reference proteome</keyword>
<dbReference type="PANTHER" id="PTHR20933:SF4">
    <property type="entry name" value="F-BOX INVOLVED IN POLYQ PATHOGENESIS, ISOFORM A"/>
    <property type="match status" value="1"/>
</dbReference>
<dbReference type="AlphaFoldDB" id="A0A5C3E9S3"/>
<dbReference type="Proteomes" id="UP000324022">
    <property type="component" value="Unassembled WGS sequence"/>
</dbReference>
<dbReference type="EMBL" id="OOIN01000017">
    <property type="protein sequence ID" value="SPO27414.1"/>
    <property type="molecule type" value="Genomic_DNA"/>
</dbReference>
<dbReference type="InterPro" id="IPR011990">
    <property type="entry name" value="TPR-like_helical_dom_sf"/>
</dbReference>
<dbReference type="Gene3D" id="1.20.1280.50">
    <property type="match status" value="1"/>
</dbReference>
<dbReference type="Pfam" id="PF12937">
    <property type="entry name" value="F-box-like"/>
    <property type="match status" value="1"/>
</dbReference>
<dbReference type="SMART" id="SM00256">
    <property type="entry name" value="FBOX"/>
    <property type="match status" value="1"/>
</dbReference>
<dbReference type="SUPFAM" id="SSF81383">
    <property type="entry name" value="F-box domain"/>
    <property type="match status" value="1"/>
</dbReference>
<dbReference type="OrthoDB" id="3219396at2759"/>
<feature type="region of interest" description="Disordered" evidence="1">
    <location>
        <begin position="570"/>
        <end position="600"/>
    </location>
</feature>
<proteinExistence type="predicted"/>
<dbReference type="PANTHER" id="PTHR20933">
    <property type="entry name" value="F-BOX ONLY PROTEIN 33"/>
    <property type="match status" value="1"/>
</dbReference>
<dbReference type="InterPro" id="IPR036047">
    <property type="entry name" value="F-box-like_dom_sf"/>
</dbReference>
<dbReference type="Gene3D" id="3.80.10.10">
    <property type="entry name" value="Ribonuclease Inhibitor"/>
    <property type="match status" value="1"/>
</dbReference>